<protein>
    <submittedName>
        <fullName evidence="1">YaaL family protein</fullName>
    </submittedName>
</protein>
<proteinExistence type="predicted"/>
<dbReference type="InterPro" id="IPR019644">
    <property type="entry name" value="DUF2508"/>
</dbReference>
<evidence type="ECO:0000313" key="2">
    <source>
        <dbReference type="Proteomes" id="UP001198220"/>
    </source>
</evidence>
<keyword evidence="2" id="KW-1185">Reference proteome</keyword>
<sequence length="72" mass="8363">MKIKDAAPVQDSRKQQLLEDIARTKSALDRAYSNFENVIDPDLIDSSIYELQSIQMRYRFLLRQASLLEESS</sequence>
<evidence type="ECO:0000313" key="1">
    <source>
        <dbReference type="EMBL" id="MCC2127258.1"/>
    </source>
</evidence>
<organism evidence="1 2">
    <name type="scientific">Hominiventricola filiformis</name>
    <dbReference type="NCBI Taxonomy" id="2885352"/>
    <lineage>
        <taxon>Bacteria</taxon>
        <taxon>Bacillati</taxon>
        <taxon>Bacillota</taxon>
        <taxon>Clostridia</taxon>
        <taxon>Lachnospirales</taxon>
        <taxon>Lachnospiraceae</taxon>
        <taxon>Hominiventricola</taxon>
    </lineage>
</organism>
<dbReference type="Pfam" id="PF10704">
    <property type="entry name" value="DUF2508"/>
    <property type="match status" value="1"/>
</dbReference>
<comment type="caution">
    <text evidence="1">The sequence shown here is derived from an EMBL/GenBank/DDBJ whole genome shotgun (WGS) entry which is preliminary data.</text>
</comment>
<reference evidence="1 2" key="1">
    <citation type="submission" date="2021-10" db="EMBL/GenBank/DDBJ databases">
        <title>Anaerobic single-cell dispensing facilitates the cultivation of human gut bacteria.</title>
        <authorList>
            <person name="Afrizal A."/>
        </authorList>
    </citation>
    <scope>NUCLEOTIDE SEQUENCE [LARGE SCALE GENOMIC DNA]</scope>
    <source>
        <strain evidence="1 2">CLA-AA-H276</strain>
    </source>
</reference>
<name>A0AAE3AA94_9FIRM</name>
<dbReference type="RefSeq" id="WP_118771204.1">
    <property type="nucleotide sequence ID" value="NZ_JAJEPS010000017.1"/>
</dbReference>
<dbReference type="AlphaFoldDB" id="A0AAE3AA94"/>
<dbReference type="EMBL" id="JAJEPS010000017">
    <property type="protein sequence ID" value="MCC2127258.1"/>
    <property type="molecule type" value="Genomic_DNA"/>
</dbReference>
<gene>
    <name evidence="1" type="ORF">LKD36_13880</name>
</gene>
<dbReference type="Proteomes" id="UP001198220">
    <property type="component" value="Unassembled WGS sequence"/>
</dbReference>
<accession>A0AAE3AA94</accession>